<dbReference type="OrthoDB" id="3711263at2"/>
<evidence type="ECO:0000256" key="4">
    <source>
        <dbReference type="ARBA" id="ARBA00022475"/>
    </source>
</evidence>
<dbReference type="InterPro" id="IPR050183">
    <property type="entry name" value="DsbB"/>
</dbReference>
<dbReference type="HOGENOM" id="CLU_098660_1_1_6"/>
<keyword evidence="4 14" id="KW-1003">Cell membrane</keyword>
<evidence type="ECO:0000256" key="13">
    <source>
        <dbReference type="ARBA" id="ARBA00023284"/>
    </source>
</evidence>
<dbReference type="SUPFAM" id="SSF158442">
    <property type="entry name" value="DsbB-like"/>
    <property type="match status" value="1"/>
</dbReference>
<feature type="topological domain" description="Cytoplasmic" evidence="14">
    <location>
        <begin position="67"/>
        <end position="72"/>
    </location>
</feature>
<feature type="transmembrane region" description="Helical" evidence="15">
    <location>
        <begin position="145"/>
        <end position="165"/>
    </location>
</feature>
<comment type="similarity">
    <text evidence="2 14">Belongs to the DsbB family.</text>
</comment>
<keyword evidence="10 14" id="KW-0472">Membrane</keyword>
<dbReference type="AlphaFoldDB" id="A0A0B4XKA5"/>
<dbReference type="Proteomes" id="UP000006764">
    <property type="component" value="Chromosome"/>
</dbReference>
<keyword evidence="17" id="KW-1185">Reference proteome</keyword>
<dbReference type="GO" id="GO:0006457">
    <property type="term" value="P:protein folding"/>
    <property type="evidence" value="ECO:0007669"/>
    <property type="project" value="InterPro"/>
</dbReference>
<feature type="topological domain" description="Cytoplasmic" evidence="14">
    <location>
        <begin position="1"/>
        <end position="14"/>
    </location>
</feature>
<dbReference type="InterPro" id="IPR023380">
    <property type="entry name" value="DsbB-like_sf"/>
</dbReference>
<comment type="caution">
    <text evidence="14">Lacks conserved residue(s) required for the propagation of feature annotation.</text>
</comment>
<evidence type="ECO:0000256" key="6">
    <source>
        <dbReference type="ARBA" id="ARBA00022692"/>
    </source>
</evidence>
<comment type="function">
    <text evidence="14">Required for disulfide bond formation in some periplasmic proteins. Acts by oxidizing the DsbA protein.</text>
</comment>
<dbReference type="GO" id="GO:0015035">
    <property type="term" value="F:protein-disulfide reductase activity"/>
    <property type="evidence" value="ECO:0007669"/>
    <property type="project" value="UniProtKB-UniRule"/>
</dbReference>
<keyword evidence="5" id="KW-0997">Cell inner membrane</keyword>
<evidence type="ECO:0000256" key="5">
    <source>
        <dbReference type="ARBA" id="ARBA00022519"/>
    </source>
</evidence>
<feature type="topological domain" description="Cytoplasmic" evidence="14">
    <location>
        <begin position="167"/>
        <end position="169"/>
    </location>
</feature>
<keyword evidence="11 14" id="KW-1015">Disulfide bond</keyword>
<evidence type="ECO:0000256" key="2">
    <source>
        <dbReference type="ARBA" id="ARBA00008823"/>
    </source>
</evidence>
<evidence type="ECO:0000256" key="1">
    <source>
        <dbReference type="ARBA" id="ARBA00004429"/>
    </source>
</evidence>
<feature type="transmembrane region" description="Helical" evidence="15">
    <location>
        <begin position="75"/>
        <end position="94"/>
    </location>
</feature>
<evidence type="ECO:0000256" key="10">
    <source>
        <dbReference type="ARBA" id="ARBA00023136"/>
    </source>
</evidence>
<evidence type="ECO:0000256" key="7">
    <source>
        <dbReference type="ARBA" id="ARBA00022982"/>
    </source>
</evidence>
<keyword evidence="6 14" id="KW-0812">Transmembrane</keyword>
<evidence type="ECO:0000256" key="8">
    <source>
        <dbReference type="ARBA" id="ARBA00022989"/>
    </source>
</evidence>
<feature type="transmembrane region" description="Helical" evidence="15">
    <location>
        <begin position="12"/>
        <end position="33"/>
    </location>
</feature>
<dbReference type="Gene3D" id="1.20.1550.10">
    <property type="entry name" value="DsbB-like"/>
    <property type="match status" value="1"/>
</dbReference>
<dbReference type="GO" id="GO:0009055">
    <property type="term" value="F:electron transfer activity"/>
    <property type="evidence" value="ECO:0007669"/>
    <property type="project" value="UniProtKB-UniRule"/>
</dbReference>
<reference evidence="16 17" key="1">
    <citation type="journal article" date="2012" name="J. Bacteriol.">
        <title>Genome sequence of an alkane-degrading bacterium, Alcanivorax pacificus type strain W11-5, isolated from deep sea sediment.</title>
        <authorList>
            <person name="Lai Q."/>
            <person name="Shao Z."/>
        </authorList>
    </citation>
    <scope>NUCLEOTIDE SEQUENCE [LARGE SCALE GENOMIC DNA]</scope>
    <source>
        <strain evidence="16 17">W11-5</strain>
    </source>
</reference>
<evidence type="ECO:0000256" key="14">
    <source>
        <dbReference type="HAMAP-Rule" id="MF_00286"/>
    </source>
</evidence>
<dbReference type="InterPro" id="IPR003752">
    <property type="entry name" value="DiS_bond_form_DsbB/BdbC"/>
</dbReference>
<dbReference type="PANTHER" id="PTHR36570">
    <property type="entry name" value="DISULFIDE BOND FORMATION PROTEIN B"/>
    <property type="match status" value="1"/>
</dbReference>
<keyword evidence="7 14" id="KW-0249">Electron transport</keyword>
<dbReference type="Pfam" id="PF02600">
    <property type="entry name" value="DsbB"/>
    <property type="match status" value="1"/>
</dbReference>
<dbReference type="EMBL" id="CP004387">
    <property type="protein sequence ID" value="AJD46842.1"/>
    <property type="molecule type" value="Genomic_DNA"/>
</dbReference>
<keyword evidence="8 14" id="KW-1133">Transmembrane helix</keyword>
<sequence length="169" mass="18248">MSQITSRLLSPRGINLLGFLACVAAMAAALYLQHAEDLEPCPLCVFQRVAVIGAGLFFLLAALHNPGATGQRLYNVLAALSAIGGAIVAGRHIWLQNLPADEVPACGPGLDYMIDVFPMQEMLRMVFSGSGECAEIDWTFLGITIPQLAMITFAGLLVLALFQILRRYR</sequence>
<evidence type="ECO:0000256" key="9">
    <source>
        <dbReference type="ARBA" id="ARBA00023002"/>
    </source>
</evidence>
<evidence type="ECO:0000256" key="11">
    <source>
        <dbReference type="ARBA" id="ARBA00023157"/>
    </source>
</evidence>
<dbReference type="GO" id="GO:0005886">
    <property type="term" value="C:plasma membrane"/>
    <property type="evidence" value="ECO:0007669"/>
    <property type="project" value="UniProtKB-SubCell"/>
</dbReference>
<evidence type="ECO:0000256" key="12">
    <source>
        <dbReference type="ARBA" id="ARBA00023186"/>
    </source>
</evidence>
<accession>A0A0B4XKA5</accession>
<dbReference type="HAMAP" id="MF_00286">
    <property type="entry name" value="DsbB"/>
    <property type="match status" value="1"/>
</dbReference>
<dbReference type="InterPro" id="IPR022920">
    <property type="entry name" value="Disulphide_bond_form_DsbB"/>
</dbReference>
<keyword evidence="13 14" id="KW-0676">Redox-active center</keyword>
<dbReference type="PANTHER" id="PTHR36570:SF3">
    <property type="entry name" value="DISULFIDE BOND FORMATION PROTEIN B"/>
    <property type="match status" value="1"/>
</dbReference>
<evidence type="ECO:0000256" key="15">
    <source>
        <dbReference type="SAM" id="Phobius"/>
    </source>
</evidence>
<keyword evidence="3 14" id="KW-0813">Transport</keyword>
<name>A0A0B4XKA5_9GAMM</name>
<evidence type="ECO:0000256" key="3">
    <source>
        <dbReference type="ARBA" id="ARBA00022448"/>
    </source>
</evidence>
<dbReference type="KEGG" id="apac:S7S_02100"/>
<comment type="subcellular location">
    <subcellularLocation>
        <location evidence="1">Cell inner membrane</location>
        <topology evidence="1">Multi-pass membrane protein</topology>
    </subcellularLocation>
    <subcellularLocation>
        <location evidence="14">Cell membrane</location>
        <topology evidence="14">Multi-pass membrane protein</topology>
    </subcellularLocation>
</comment>
<organism evidence="16 17">
    <name type="scientific">Isoalcanivorax pacificus W11-5</name>
    <dbReference type="NCBI Taxonomy" id="391936"/>
    <lineage>
        <taxon>Bacteria</taxon>
        <taxon>Pseudomonadati</taxon>
        <taxon>Pseudomonadota</taxon>
        <taxon>Gammaproteobacteria</taxon>
        <taxon>Oceanospirillales</taxon>
        <taxon>Alcanivoracaceae</taxon>
        <taxon>Isoalcanivorax</taxon>
    </lineage>
</organism>
<protein>
    <recommendedName>
        <fullName evidence="14">Disulfide bond formation protein B</fullName>
    </recommendedName>
    <alternativeName>
        <fullName evidence="14">Disulfide oxidoreductase</fullName>
    </alternativeName>
</protein>
<gene>
    <name evidence="14" type="primary">dsbB</name>
    <name evidence="16" type="ORF">S7S_02100</name>
</gene>
<evidence type="ECO:0000313" key="17">
    <source>
        <dbReference type="Proteomes" id="UP000006764"/>
    </source>
</evidence>
<keyword evidence="12 14" id="KW-0143">Chaperone</keyword>
<feature type="transmembrane region" description="Helical" evidence="15">
    <location>
        <begin position="45"/>
        <end position="63"/>
    </location>
</feature>
<feature type="disulfide bond" description="Redox-active" evidence="14">
    <location>
        <begin position="41"/>
        <end position="44"/>
    </location>
</feature>
<keyword evidence="9 14" id="KW-0560">Oxidoreductase</keyword>
<evidence type="ECO:0000313" key="16">
    <source>
        <dbReference type="EMBL" id="AJD46842.1"/>
    </source>
</evidence>
<dbReference type="STRING" id="391936.S7S_02100"/>
<proteinExistence type="inferred from homology"/>
<dbReference type="RefSeq" id="WP_008739456.1">
    <property type="nucleotide sequence ID" value="NZ_CP004387.1"/>
</dbReference>
<feature type="topological domain" description="Periplasmic" evidence="14">
    <location>
        <begin position="32"/>
        <end position="49"/>
    </location>
</feature>